<feature type="region of interest" description="Disordered" evidence="1">
    <location>
        <begin position="1"/>
        <end position="69"/>
    </location>
</feature>
<name>A0A8T2MSR3_9TELE</name>
<organism evidence="2 3">
    <name type="scientific">Albula glossodonta</name>
    <name type="common">roundjaw bonefish</name>
    <dbReference type="NCBI Taxonomy" id="121402"/>
    <lineage>
        <taxon>Eukaryota</taxon>
        <taxon>Metazoa</taxon>
        <taxon>Chordata</taxon>
        <taxon>Craniata</taxon>
        <taxon>Vertebrata</taxon>
        <taxon>Euteleostomi</taxon>
        <taxon>Actinopterygii</taxon>
        <taxon>Neopterygii</taxon>
        <taxon>Teleostei</taxon>
        <taxon>Albuliformes</taxon>
        <taxon>Albulidae</taxon>
        <taxon>Albula</taxon>
    </lineage>
</organism>
<reference evidence="2" key="1">
    <citation type="thesis" date="2021" institute="BYU ScholarsArchive" country="Provo, UT, USA">
        <title>Applications of and Algorithms for Genome Assembly and Genomic Analyses with an Emphasis on Marine Teleosts.</title>
        <authorList>
            <person name="Pickett B.D."/>
        </authorList>
    </citation>
    <scope>NUCLEOTIDE SEQUENCE</scope>
    <source>
        <strain evidence="2">HI-2016</strain>
    </source>
</reference>
<evidence type="ECO:0000256" key="1">
    <source>
        <dbReference type="SAM" id="MobiDB-lite"/>
    </source>
</evidence>
<evidence type="ECO:0000313" key="2">
    <source>
        <dbReference type="EMBL" id="KAG9328412.1"/>
    </source>
</evidence>
<dbReference type="EMBL" id="JAFBMS010002268">
    <property type="protein sequence ID" value="KAG9328412.1"/>
    <property type="molecule type" value="Genomic_DNA"/>
</dbReference>
<evidence type="ECO:0000313" key="3">
    <source>
        <dbReference type="Proteomes" id="UP000824540"/>
    </source>
</evidence>
<proteinExistence type="predicted"/>
<accession>A0A8T2MSR3</accession>
<gene>
    <name evidence="2" type="ORF">JZ751_014017</name>
</gene>
<keyword evidence="3" id="KW-1185">Reference proteome</keyword>
<dbReference type="AlphaFoldDB" id="A0A8T2MSR3"/>
<dbReference type="Proteomes" id="UP000824540">
    <property type="component" value="Unassembled WGS sequence"/>
</dbReference>
<feature type="compositionally biased region" description="Basic and acidic residues" evidence="1">
    <location>
        <begin position="21"/>
        <end position="36"/>
    </location>
</feature>
<protein>
    <submittedName>
        <fullName evidence="2">Uncharacterized protein</fullName>
    </submittedName>
</protein>
<comment type="caution">
    <text evidence="2">The sequence shown here is derived from an EMBL/GenBank/DDBJ whole genome shotgun (WGS) entry which is preliminary data.</text>
</comment>
<feature type="compositionally biased region" description="Low complexity" evidence="1">
    <location>
        <begin position="50"/>
        <end position="61"/>
    </location>
</feature>
<feature type="non-terminal residue" evidence="2">
    <location>
        <position position="1"/>
    </location>
</feature>
<sequence>MPPQLIGSGVAEVCSSCSPGESHRPDGREKENRYESSRAWSRSWGEKVGEQQSLEQEQGGQPDHSTLPTASSALTLQTDAAAAETGASPLQESLQLNYNRDLIEEKIYEILKLSNLLLQSLQESFSPTHCSLLLISDQLFHLRAPSLNGADQLIGQRLLNSCNLTSSSAAPPPPPSQINTQHRETLDKVFSGLDQFVLLKGRRFIVRLEFIYKISKHSVSAQNRPWSEDFIQPDSKTLPQNDDHQLERNLTAEQSLLSNLLLQSLQESFSPTHCSLLLISDQLFHLRAPSLNGADQL</sequence>